<evidence type="ECO:0000313" key="2">
    <source>
        <dbReference type="EMBL" id="MDP9801592.1"/>
    </source>
</evidence>
<proteinExistence type="predicted"/>
<evidence type="ECO:0000259" key="1">
    <source>
        <dbReference type="Pfam" id="PF19040"/>
    </source>
</evidence>
<comment type="caution">
    <text evidence="2">The sequence shown here is derived from an EMBL/GenBank/DDBJ whole genome shotgun (WGS) entry which is preliminary data.</text>
</comment>
<name>A0ABT9NCZ4_9ACTO</name>
<gene>
    <name evidence="2" type="ORF">J2S49_001668</name>
</gene>
<keyword evidence="3" id="KW-1185">Reference proteome</keyword>
<dbReference type="InterPro" id="IPR036514">
    <property type="entry name" value="SGNH_hydro_sf"/>
</dbReference>
<dbReference type="SUPFAM" id="SSF52266">
    <property type="entry name" value="SGNH hydrolase"/>
    <property type="match status" value="1"/>
</dbReference>
<evidence type="ECO:0000313" key="3">
    <source>
        <dbReference type="Proteomes" id="UP001235966"/>
    </source>
</evidence>
<dbReference type="Pfam" id="PF19040">
    <property type="entry name" value="SGNH"/>
    <property type="match status" value="1"/>
</dbReference>
<sequence>MSFSAVTTPSGCRYGNGRGPKVLMVAGDSHAAAWAPAMETLANQGRFTLEYNTRDSCSIQDRGLTGESTEVPSCLRWKKNVVAKIKKNPPDVLLLSYYTYTKPITLAAHEAAMRDLLRQIPRYTQVVFIRDTPRFSDDVMQCLQQNLDRPGACAVLRKDSVDEQYFPINKKLAKEFGAKVLDMNDYICDANYCYPAIGDTTVVKDAHHLARGFAQKMTPALLAELRRIGILR</sequence>
<dbReference type="EMBL" id="JAUSQW010000001">
    <property type="protein sequence ID" value="MDP9801592.1"/>
    <property type="molecule type" value="Genomic_DNA"/>
</dbReference>
<protein>
    <recommendedName>
        <fullName evidence="1">SGNH domain-containing protein</fullName>
    </recommendedName>
</protein>
<accession>A0ABT9NCZ4</accession>
<dbReference type="InterPro" id="IPR043968">
    <property type="entry name" value="SGNH"/>
</dbReference>
<feature type="domain" description="SGNH" evidence="1">
    <location>
        <begin position="10"/>
        <end position="221"/>
    </location>
</feature>
<reference evidence="2 3" key="1">
    <citation type="submission" date="2023-07" db="EMBL/GenBank/DDBJ databases">
        <title>Sequencing the genomes of 1000 actinobacteria strains.</title>
        <authorList>
            <person name="Klenk H.-P."/>
        </authorList>
    </citation>
    <scope>NUCLEOTIDE SEQUENCE [LARGE SCALE GENOMIC DNA]</scope>
    <source>
        <strain evidence="2 3">DSM 102162</strain>
    </source>
</reference>
<dbReference type="Gene3D" id="3.40.50.1110">
    <property type="entry name" value="SGNH hydrolase"/>
    <property type="match status" value="1"/>
</dbReference>
<organism evidence="2 3">
    <name type="scientific">Arcanobacterium wilhelmae</name>
    <dbReference type="NCBI Taxonomy" id="1803177"/>
    <lineage>
        <taxon>Bacteria</taxon>
        <taxon>Bacillati</taxon>
        <taxon>Actinomycetota</taxon>
        <taxon>Actinomycetes</taxon>
        <taxon>Actinomycetales</taxon>
        <taxon>Actinomycetaceae</taxon>
        <taxon>Arcanobacterium</taxon>
    </lineage>
</organism>
<dbReference type="RefSeq" id="WP_307014808.1">
    <property type="nucleotide sequence ID" value="NZ_JAUSQW010000001.1"/>
</dbReference>
<dbReference type="Proteomes" id="UP001235966">
    <property type="component" value="Unassembled WGS sequence"/>
</dbReference>